<feature type="region of interest" description="Disordered" evidence="1">
    <location>
        <begin position="1"/>
        <end position="63"/>
    </location>
</feature>
<dbReference type="EMBL" id="JGYK01000001">
    <property type="protein sequence ID" value="KFI40217.1"/>
    <property type="molecule type" value="Genomic_DNA"/>
</dbReference>
<evidence type="ECO:0000313" key="2">
    <source>
        <dbReference type="EMBL" id="KFI40217.1"/>
    </source>
</evidence>
<dbReference type="AlphaFoldDB" id="A0A086Z117"/>
<dbReference type="RefSeq" id="WP_051905299.1">
    <property type="nucleotide sequence ID" value="NZ_CP011786.1"/>
</dbReference>
<dbReference type="OrthoDB" id="9793302at2"/>
<name>A0A086Z117_9BIFI</name>
<feature type="region of interest" description="Disordered" evidence="1">
    <location>
        <begin position="178"/>
        <end position="232"/>
    </location>
</feature>
<organism evidence="2 3">
    <name type="scientific">Bifidobacterium actinocoloniiforme DSM 22766</name>
    <dbReference type="NCBI Taxonomy" id="1437605"/>
    <lineage>
        <taxon>Bacteria</taxon>
        <taxon>Bacillati</taxon>
        <taxon>Actinomycetota</taxon>
        <taxon>Actinomycetes</taxon>
        <taxon>Bifidobacteriales</taxon>
        <taxon>Bifidobacteriaceae</taxon>
        <taxon>Bifidobacterium</taxon>
    </lineage>
</organism>
<reference evidence="2 3" key="1">
    <citation type="submission" date="2014-03" db="EMBL/GenBank/DDBJ databases">
        <title>Genomics of Bifidobacteria.</title>
        <authorList>
            <person name="Ventura M."/>
            <person name="Milani C."/>
            <person name="Lugli G.A."/>
        </authorList>
    </citation>
    <scope>NUCLEOTIDE SEQUENCE [LARGE SCALE GENOMIC DNA]</scope>
    <source>
        <strain evidence="2 3">DSM 22766</strain>
    </source>
</reference>
<evidence type="ECO:0000313" key="3">
    <source>
        <dbReference type="Proteomes" id="UP000029015"/>
    </source>
</evidence>
<protein>
    <submittedName>
        <fullName evidence="2">Putative IS256 family transposase</fullName>
    </submittedName>
</protein>
<gene>
    <name evidence="2" type="ORF">BACT_0919</name>
</gene>
<comment type="caution">
    <text evidence="2">The sequence shown here is derived from an EMBL/GenBank/DDBJ whole genome shotgun (WGS) entry which is preliminary data.</text>
</comment>
<sequence>MGPGQARVLVLGPGTRPAPGARKAPQPDLRRRQGLPGPGRGELARHPGPALPGPRDPRPPQGAASWLALLNHRHLEHGHSIKERALASGDPHHPKALAGRKWRCTHERPRRAHLRLDQLNRQGSLLAFTDPDLTGKGPVQATSDLVGSINAAVRGRTGCSEEHVRRIVERTIYLAGPGPDPMSIMRQGPKPATRKRQEERPSPYGTATIAEEGLHTRKGWAGRSAWPPTHGL</sequence>
<keyword evidence="3" id="KW-1185">Reference proteome</keyword>
<dbReference type="Proteomes" id="UP000029015">
    <property type="component" value="Unassembled WGS sequence"/>
</dbReference>
<accession>A0A086Z117</accession>
<proteinExistence type="predicted"/>
<evidence type="ECO:0000256" key="1">
    <source>
        <dbReference type="SAM" id="MobiDB-lite"/>
    </source>
</evidence>